<evidence type="ECO:0000313" key="1">
    <source>
        <dbReference type="EMBL" id="BBD08988.1"/>
    </source>
</evidence>
<name>A0A2Z6B0L2_9BACT</name>
<reference evidence="1 2" key="1">
    <citation type="journal article" date="2018" name="Sci. Adv.">
        <title>Multi-heme cytochromes provide a pathway for survival in energy-limited environments.</title>
        <authorList>
            <person name="Deng X."/>
            <person name="Dohmae N."/>
            <person name="Nealson K.H."/>
            <person name="Hashimoto K."/>
            <person name="Okamoto A."/>
        </authorList>
    </citation>
    <scope>NUCLEOTIDE SEQUENCE [LARGE SCALE GENOMIC DNA]</scope>
    <source>
        <strain evidence="1 2">IS5</strain>
    </source>
</reference>
<gene>
    <name evidence="1" type="ORF">DFE_2262</name>
</gene>
<dbReference type="AlphaFoldDB" id="A0A2Z6B0L2"/>
<proteinExistence type="predicted"/>
<dbReference type="EMBL" id="AP017378">
    <property type="protein sequence ID" value="BBD08988.1"/>
    <property type="molecule type" value="Genomic_DNA"/>
</dbReference>
<organism evidence="1 2">
    <name type="scientific">Desulfovibrio ferrophilus</name>
    <dbReference type="NCBI Taxonomy" id="241368"/>
    <lineage>
        <taxon>Bacteria</taxon>
        <taxon>Pseudomonadati</taxon>
        <taxon>Thermodesulfobacteriota</taxon>
        <taxon>Desulfovibrionia</taxon>
        <taxon>Desulfovibrionales</taxon>
        <taxon>Desulfovibrionaceae</taxon>
        <taxon>Desulfovibrio</taxon>
    </lineage>
</organism>
<dbReference type="KEGG" id="dfl:DFE_2262"/>
<evidence type="ECO:0000313" key="2">
    <source>
        <dbReference type="Proteomes" id="UP000269883"/>
    </source>
</evidence>
<keyword evidence="2" id="KW-1185">Reference proteome</keyword>
<dbReference type="RefSeq" id="WP_172961720.1">
    <property type="nucleotide sequence ID" value="NZ_AP017378.1"/>
</dbReference>
<accession>A0A2Z6B0L2</accession>
<protein>
    <submittedName>
        <fullName evidence="1">Uncharacterized protein</fullName>
    </submittedName>
</protein>
<sequence>MVQIIKNIPALVALNLLALINGFAGGIFDHVFEAQTDNATRPGSF</sequence>
<dbReference type="Proteomes" id="UP000269883">
    <property type="component" value="Chromosome"/>
</dbReference>